<feature type="transmembrane region" description="Helical" evidence="6">
    <location>
        <begin position="178"/>
        <end position="196"/>
    </location>
</feature>
<feature type="transmembrane region" description="Helical" evidence="6">
    <location>
        <begin position="208"/>
        <end position="227"/>
    </location>
</feature>
<dbReference type="OrthoDB" id="5177430at2"/>
<comment type="similarity">
    <text evidence="2 6">Belongs to the BI1 family.</text>
</comment>
<evidence type="ECO:0000256" key="4">
    <source>
        <dbReference type="ARBA" id="ARBA00022989"/>
    </source>
</evidence>
<evidence type="ECO:0000256" key="5">
    <source>
        <dbReference type="ARBA" id="ARBA00023136"/>
    </source>
</evidence>
<proteinExistence type="inferred from homology"/>
<dbReference type="KEGG" id="ksd:KS2013_480"/>
<sequence>MSYQDIEQQDVAVSRGGLGDRAKFITKTYNHLLGAIFAFVLISVYFYQSGISMAIAEWVFSFGAGWMVLLGGFIAASWAATHLAHTSQSKVTQYSSLIGFIIAEAIIFAPMLLIAANYANGVIKSAATVTLVGFAILTAIVFYTRKDFSFLRGILMWAGGLALLAIGAAFIFGFQLGTWFSVGMIGLAGAAILYDTSNVLHHYPEDRYVGAALQLFASVAMMFWYVLRLFMASED</sequence>
<keyword evidence="3 6" id="KW-0812">Transmembrane</keyword>
<gene>
    <name evidence="7" type="ORF">KS2013_480</name>
</gene>
<evidence type="ECO:0000256" key="3">
    <source>
        <dbReference type="ARBA" id="ARBA00022692"/>
    </source>
</evidence>
<dbReference type="PATRIC" id="fig|1144748.3.peg.486"/>
<feature type="transmembrane region" description="Helical" evidence="6">
    <location>
        <begin position="154"/>
        <end position="172"/>
    </location>
</feature>
<name>A0A1B3B8R5_9GAMM</name>
<feature type="transmembrane region" description="Helical" evidence="6">
    <location>
        <begin position="96"/>
        <end position="116"/>
    </location>
</feature>
<dbReference type="RefSeq" id="WP_068989188.1">
    <property type="nucleotide sequence ID" value="NZ_CP012418.1"/>
</dbReference>
<accession>A0A1B3B8R5</accession>
<evidence type="ECO:0000313" key="7">
    <source>
        <dbReference type="EMBL" id="AOE49204.1"/>
    </source>
</evidence>
<dbReference type="STRING" id="1144748.KS2013_480"/>
<keyword evidence="4 6" id="KW-1133">Transmembrane helix</keyword>
<feature type="transmembrane region" description="Helical" evidence="6">
    <location>
        <begin position="59"/>
        <end position="84"/>
    </location>
</feature>
<evidence type="ECO:0000313" key="8">
    <source>
        <dbReference type="Proteomes" id="UP000094147"/>
    </source>
</evidence>
<dbReference type="EMBL" id="CP012418">
    <property type="protein sequence ID" value="AOE49204.1"/>
    <property type="molecule type" value="Genomic_DNA"/>
</dbReference>
<dbReference type="Pfam" id="PF01027">
    <property type="entry name" value="Bax1-I"/>
    <property type="match status" value="1"/>
</dbReference>
<dbReference type="GO" id="GO:0005886">
    <property type="term" value="C:plasma membrane"/>
    <property type="evidence" value="ECO:0007669"/>
    <property type="project" value="TreeGrafter"/>
</dbReference>
<dbReference type="Proteomes" id="UP000094147">
    <property type="component" value="Chromosome"/>
</dbReference>
<organism evidence="7 8">
    <name type="scientific">Kangiella sediminilitoris</name>
    <dbReference type="NCBI Taxonomy" id="1144748"/>
    <lineage>
        <taxon>Bacteria</taxon>
        <taxon>Pseudomonadati</taxon>
        <taxon>Pseudomonadota</taxon>
        <taxon>Gammaproteobacteria</taxon>
        <taxon>Kangiellales</taxon>
        <taxon>Kangiellaceae</taxon>
        <taxon>Kangiella</taxon>
    </lineage>
</organism>
<keyword evidence="8" id="KW-1185">Reference proteome</keyword>
<keyword evidence="5 6" id="KW-0472">Membrane</keyword>
<reference evidence="8" key="1">
    <citation type="submission" date="2015-08" db="EMBL/GenBank/DDBJ databases">
        <authorList>
            <person name="Kim K.M."/>
        </authorList>
    </citation>
    <scope>NUCLEOTIDE SEQUENCE [LARGE SCALE GENOMIC DNA]</scope>
    <source>
        <strain evidence="8">KCTC 23892</strain>
    </source>
</reference>
<comment type="subcellular location">
    <subcellularLocation>
        <location evidence="1">Membrane</location>
        <topology evidence="1">Multi-pass membrane protein</topology>
    </subcellularLocation>
</comment>
<evidence type="ECO:0000256" key="2">
    <source>
        <dbReference type="ARBA" id="ARBA00010350"/>
    </source>
</evidence>
<dbReference type="PANTHER" id="PTHR23291">
    <property type="entry name" value="BAX INHIBITOR-RELATED"/>
    <property type="match status" value="1"/>
</dbReference>
<evidence type="ECO:0000256" key="6">
    <source>
        <dbReference type="RuleBase" id="RU004379"/>
    </source>
</evidence>
<dbReference type="InterPro" id="IPR006214">
    <property type="entry name" value="Bax_inhibitor_1-related"/>
</dbReference>
<dbReference type="PANTHER" id="PTHR23291:SF50">
    <property type="entry name" value="PROTEIN LIFEGUARD 4"/>
    <property type="match status" value="1"/>
</dbReference>
<feature type="transmembrane region" description="Helical" evidence="6">
    <location>
        <begin position="122"/>
        <end position="142"/>
    </location>
</feature>
<feature type="transmembrane region" description="Helical" evidence="6">
    <location>
        <begin position="29"/>
        <end position="47"/>
    </location>
</feature>
<protein>
    <submittedName>
        <fullName evidence="7">Putative membrane protein</fullName>
    </submittedName>
</protein>
<dbReference type="AlphaFoldDB" id="A0A1B3B8R5"/>
<evidence type="ECO:0000256" key="1">
    <source>
        <dbReference type="ARBA" id="ARBA00004141"/>
    </source>
</evidence>